<dbReference type="eggNOG" id="ENOG502SG5Y">
    <property type="taxonomic scope" value="Eukaryota"/>
</dbReference>
<dbReference type="InterPro" id="IPR003887">
    <property type="entry name" value="LEM_dom"/>
</dbReference>
<dbReference type="GO" id="GO:0005635">
    <property type="term" value="C:nuclear envelope"/>
    <property type="evidence" value="ECO:0007669"/>
    <property type="project" value="UniProtKB-ARBA"/>
</dbReference>
<feature type="compositionally biased region" description="Polar residues" evidence="6">
    <location>
        <begin position="226"/>
        <end position="240"/>
    </location>
</feature>
<evidence type="ECO:0000256" key="3">
    <source>
        <dbReference type="ARBA" id="ARBA00022553"/>
    </source>
</evidence>
<reference evidence="11" key="1">
    <citation type="submission" date="2011-05" db="EMBL/GenBank/DDBJ databases">
        <authorList>
            <person name="Richards S.R."/>
            <person name="Qu J."/>
            <person name="Jiang H."/>
            <person name="Jhangiani S.N."/>
            <person name="Agravi P."/>
            <person name="Goodspeed R."/>
            <person name="Gross S."/>
            <person name="Mandapat C."/>
            <person name="Jackson L."/>
            <person name="Mathew T."/>
            <person name="Pu L."/>
            <person name="Thornton R."/>
            <person name="Saada N."/>
            <person name="Wilczek-Boney K.B."/>
            <person name="Lee S."/>
            <person name="Kovar C."/>
            <person name="Wu Y."/>
            <person name="Scherer S.E."/>
            <person name="Worley K.C."/>
            <person name="Muzny D.M."/>
            <person name="Gibbs R."/>
        </authorList>
    </citation>
    <scope>NUCLEOTIDE SEQUENCE</scope>
    <source>
        <strain evidence="11">Brora</strain>
    </source>
</reference>
<dbReference type="PROSITE" id="PS50954">
    <property type="entry name" value="LEM"/>
    <property type="match status" value="1"/>
</dbReference>
<evidence type="ECO:0000256" key="4">
    <source>
        <dbReference type="ARBA" id="ARBA00022990"/>
    </source>
</evidence>
<dbReference type="SMART" id="SM01261">
    <property type="entry name" value="Thymopoietin"/>
    <property type="match status" value="1"/>
</dbReference>
<accession>T1J0E8</accession>
<comment type="similarity">
    <text evidence="1">Belongs to the LEM family.</text>
</comment>
<dbReference type="EMBL" id="JH431734">
    <property type="status" value="NOT_ANNOTATED_CDS"/>
    <property type="molecule type" value="Genomic_DNA"/>
</dbReference>
<dbReference type="FunFam" id="1.10.720.40:FF:000001">
    <property type="entry name" value="LEM domain containing 2, isoform CRA_a"/>
    <property type="match status" value="1"/>
</dbReference>
<evidence type="ECO:0000256" key="7">
    <source>
        <dbReference type="SAM" id="Phobius"/>
    </source>
</evidence>
<keyword evidence="4" id="KW-0007">Acetylation</keyword>
<dbReference type="InterPro" id="IPR013146">
    <property type="entry name" value="LEM-like_dom"/>
</dbReference>
<evidence type="ECO:0000259" key="9">
    <source>
        <dbReference type="PROSITE" id="PS50955"/>
    </source>
</evidence>
<dbReference type="Proteomes" id="UP000014500">
    <property type="component" value="Unassembled WGS sequence"/>
</dbReference>
<evidence type="ECO:0000256" key="5">
    <source>
        <dbReference type="ARBA" id="ARBA00023125"/>
    </source>
</evidence>
<dbReference type="PANTHER" id="PTHR12019:SF9">
    <property type="entry name" value="THYMOPOIETIN"/>
    <property type="match status" value="1"/>
</dbReference>
<dbReference type="OMA" id="HICNFIS"/>
<name>T1J0E8_STRMM</name>
<evidence type="ECO:0008006" key="12">
    <source>
        <dbReference type="Google" id="ProtNLM"/>
    </source>
</evidence>
<organism evidence="10 11">
    <name type="scientific">Strigamia maritima</name>
    <name type="common">European centipede</name>
    <name type="synonym">Geophilus maritimus</name>
    <dbReference type="NCBI Taxonomy" id="126957"/>
    <lineage>
        <taxon>Eukaryota</taxon>
        <taxon>Metazoa</taxon>
        <taxon>Ecdysozoa</taxon>
        <taxon>Arthropoda</taxon>
        <taxon>Myriapoda</taxon>
        <taxon>Chilopoda</taxon>
        <taxon>Pleurostigmophora</taxon>
        <taxon>Geophilomorpha</taxon>
        <taxon>Linotaeniidae</taxon>
        <taxon>Strigamia</taxon>
    </lineage>
</organism>
<keyword evidence="7" id="KW-0812">Transmembrane</keyword>
<dbReference type="InterPro" id="IPR051656">
    <property type="entry name" value="LEM_domain"/>
</dbReference>
<dbReference type="SUPFAM" id="SSF63451">
    <property type="entry name" value="LEM domain"/>
    <property type="match status" value="2"/>
</dbReference>
<dbReference type="PROSITE" id="PS50955">
    <property type="entry name" value="LEM_LIKE"/>
    <property type="match status" value="1"/>
</dbReference>
<dbReference type="HOGENOM" id="CLU_827896_0_0_1"/>
<evidence type="ECO:0000256" key="2">
    <source>
        <dbReference type="ARBA" id="ARBA00022481"/>
    </source>
</evidence>
<keyword evidence="7" id="KW-0472">Membrane</keyword>
<reference evidence="10" key="2">
    <citation type="submission" date="2015-02" db="UniProtKB">
        <authorList>
            <consortium name="EnsemblMetazoa"/>
        </authorList>
    </citation>
    <scope>IDENTIFICATION</scope>
</reference>
<protein>
    <recommendedName>
        <fullName evidence="12">LEM domain-containing protein</fullName>
    </recommendedName>
</protein>
<feature type="domain" description="LEM-like" evidence="9">
    <location>
        <begin position="36"/>
        <end position="79"/>
    </location>
</feature>
<keyword evidence="2" id="KW-0488">Methylation</keyword>
<feature type="region of interest" description="Disordered" evidence="6">
    <location>
        <begin position="200"/>
        <end position="249"/>
    </location>
</feature>
<feature type="transmembrane region" description="Helical" evidence="7">
    <location>
        <begin position="303"/>
        <end position="321"/>
    </location>
</feature>
<dbReference type="Pfam" id="PF03020">
    <property type="entry name" value="LEM"/>
    <property type="match status" value="1"/>
</dbReference>
<evidence type="ECO:0000313" key="10">
    <source>
        <dbReference type="EnsemblMetazoa" id="SMAR006993-PA"/>
    </source>
</evidence>
<feature type="region of interest" description="Disordered" evidence="6">
    <location>
        <begin position="82"/>
        <end position="103"/>
    </location>
</feature>
<sequence>FYLRRRLGLAGACSFLKLFLQSFHICNFISPVLKMSSSSSSMSKEKLKSELQSRNIPLPPTGSKKEVYVQLYQKYLTNAQTREPRASEFSSDEEDAHKYTKGHTKEKSIFTTVTDSLDSVTLVLDGVRVNINELSDDELRQYLLKNNVAAGPIVETTRSVYERKLARILLGEMEGEMQNGQYQQAEDEYSDSESDEILTPVITPNINSGNRKKKQDDSPIIYNVVESENTSSKRNYSRETPTPRRSLRDNISYTPVDRTLYADLMRHRNEETVSKLASNVVENTPEPVNDKKRSKNSSMMKKLLFIVLLMVIASVIVYCNMEGSNTDEISHLPSLN</sequence>
<evidence type="ECO:0000256" key="1">
    <source>
        <dbReference type="ARBA" id="ARBA00007744"/>
    </source>
</evidence>
<dbReference type="InterPro" id="IPR011015">
    <property type="entry name" value="LEM/LEM-like_dom_sf"/>
</dbReference>
<proteinExistence type="inferred from homology"/>
<evidence type="ECO:0000313" key="11">
    <source>
        <dbReference type="Proteomes" id="UP000014500"/>
    </source>
</evidence>
<keyword evidence="7" id="KW-1133">Transmembrane helix</keyword>
<dbReference type="GO" id="GO:0003677">
    <property type="term" value="F:DNA binding"/>
    <property type="evidence" value="ECO:0007669"/>
    <property type="project" value="UniProtKB-KW"/>
</dbReference>
<evidence type="ECO:0000259" key="8">
    <source>
        <dbReference type="PROSITE" id="PS50954"/>
    </source>
</evidence>
<dbReference type="AlphaFoldDB" id="T1J0E8"/>
<dbReference type="Gene3D" id="1.10.720.40">
    <property type="match status" value="2"/>
</dbReference>
<keyword evidence="3" id="KW-0597">Phosphoprotein</keyword>
<dbReference type="Pfam" id="PF08198">
    <property type="entry name" value="Thymopoietin"/>
    <property type="match status" value="1"/>
</dbReference>
<dbReference type="STRING" id="126957.T1J0E8"/>
<keyword evidence="11" id="KW-1185">Reference proteome</keyword>
<feature type="domain" description="LEM" evidence="8">
    <location>
        <begin position="128"/>
        <end position="172"/>
    </location>
</feature>
<evidence type="ECO:0000256" key="6">
    <source>
        <dbReference type="SAM" id="MobiDB-lite"/>
    </source>
</evidence>
<dbReference type="EnsemblMetazoa" id="SMAR006993-RA">
    <property type="protein sequence ID" value="SMAR006993-PA"/>
    <property type="gene ID" value="SMAR006993"/>
</dbReference>
<dbReference type="CDD" id="cd12940">
    <property type="entry name" value="LEM_LAP2_LEMD1"/>
    <property type="match status" value="1"/>
</dbReference>
<dbReference type="SMART" id="SM00540">
    <property type="entry name" value="LEM"/>
    <property type="match status" value="2"/>
</dbReference>
<dbReference type="PANTHER" id="PTHR12019">
    <property type="entry name" value="LAMINA-ASSOCIATED POLYPEPTIDE THYMOPOIETIN"/>
    <property type="match status" value="1"/>
</dbReference>
<keyword evidence="5" id="KW-0238">DNA-binding</keyword>